<dbReference type="AlphaFoldDB" id="A0A6I4T666"/>
<name>A0A6I4T666_9SPHN</name>
<dbReference type="RefSeq" id="WP_160736846.1">
    <property type="nucleotide sequence ID" value="NZ_WTYT01000005.1"/>
</dbReference>
<gene>
    <name evidence="1" type="ORF">GRI91_11560</name>
</gene>
<comment type="caution">
    <text evidence="1">The sequence shown here is derived from an EMBL/GenBank/DDBJ whole genome shotgun (WGS) entry which is preliminary data.</text>
</comment>
<accession>A0A6I4T666</accession>
<organism evidence="1 2">
    <name type="scientific">Altericroceibacterium endophyticum</name>
    <dbReference type="NCBI Taxonomy" id="1808508"/>
    <lineage>
        <taxon>Bacteria</taxon>
        <taxon>Pseudomonadati</taxon>
        <taxon>Pseudomonadota</taxon>
        <taxon>Alphaproteobacteria</taxon>
        <taxon>Sphingomonadales</taxon>
        <taxon>Erythrobacteraceae</taxon>
        <taxon>Altericroceibacterium</taxon>
    </lineage>
</organism>
<proteinExistence type="predicted"/>
<sequence length="133" mass="13887">MKPAAPSLPSLRLMGMALVAAALLLKALIPTGYMISQDSDSFTIEICSGLANSAGATIHVPQSRDQTGDSDADDTHKCPYAALAMATMPAADADLLADQLAFILALGFEPQRAVAATRNEYLRPPLRGPPAHA</sequence>
<evidence type="ECO:0000313" key="2">
    <source>
        <dbReference type="Proteomes" id="UP000438476"/>
    </source>
</evidence>
<dbReference type="OrthoDB" id="7478750at2"/>
<reference evidence="1 2" key="1">
    <citation type="submission" date="2019-12" db="EMBL/GenBank/DDBJ databases">
        <title>Genomic-based taxomic classification of the family Erythrobacteraceae.</title>
        <authorList>
            <person name="Xu L."/>
        </authorList>
    </citation>
    <scope>NUCLEOTIDE SEQUENCE [LARGE SCALE GENOMIC DNA]</scope>
    <source>
        <strain evidence="1 2">LMG 29518</strain>
    </source>
</reference>
<dbReference type="Proteomes" id="UP000438476">
    <property type="component" value="Unassembled WGS sequence"/>
</dbReference>
<protein>
    <submittedName>
        <fullName evidence="1">DUF2946 domain-containing protein</fullName>
    </submittedName>
</protein>
<evidence type="ECO:0000313" key="1">
    <source>
        <dbReference type="EMBL" id="MXO66396.1"/>
    </source>
</evidence>
<dbReference type="EMBL" id="WTYT01000005">
    <property type="protein sequence ID" value="MXO66396.1"/>
    <property type="molecule type" value="Genomic_DNA"/>
</dbReference>
<dbReference type="InterPro" id="IPR021333">
    <property type="entry name" value="DUF2946"/>
</dbReference>
<dbReference type="Pfam" id="PF11162">
    <property type="entry name" value="DUF2946"/>
    <property type="match status" value="1"/>
</dbReference>
<keyword evidence="2" id="KW-1185">Reference proteome</keyword>